<evidence type="ECO:0000259" key="8">
    <source>
        <dbReference type="Pfam" id="PF08281"/>
    </source>
</evidence>
<feature type="domain" description="SnoaL-like" evidence="9">
    <location>
        <begin position="190"/>
        <end position="284"/>
    </location>
</feature>
<dbReference type="SUPFAM" id="SSF88659">
    <property type="entry name" value="Sigma3 and sigma4 domains of RNA polymerase sigma factors"/>
    <property type="match status" value="1"/>
</dbReference>
<dbReference type="InterPro" id="IPR000838">
    <property type="entry name" value="RNA_pol_sigma70_ECF_CS"/>
</dbReference>
<dbReference type="SUPFAM" id="SSF54427">
    <property type="entry name" value="NTF2-like"/>
    <property type="match status" value="1"/>
</dbReference>
<evidence type="ECO:0000256" key="1">
    <source>
        <dbReference type="ARBA" id="ARBA00010641"/>
    </source>
</evidence>
<evidence type="ECO:0000256" key="6">
    <source>
        <dbReference type="RuleBase" id="RU000716"/>
    </source>
</evidence>
<dbReference type="InterPro" id="IPR032710">
    <property type="entry name" value="NTF2-like_dom_sf"/>
</dbReference>
<dbReference type="PROSITE" id="PS01063">
    <property type="entry name" value="SIGMA70_ECF"/>
    <property type="match status" value="1"/>
</dbReference>
<evidence type="ECO:0000256" key="4">
    <source>
        <dbReference type="ARBA" id="ARBA00023082"/>
    </source>
</evidence>
<proteinExistence type="inferred from homology"/>
<dbReference type="NCBIfam" id="NF006089">
    <property type="entry name" value="PRK08241.1"/>
    <property type="match status" value="1"/>
</dbReference>
<dbReference type="RefSeq" id="WP_285973701.1">
    <property type="nucleotide sequence ID" value="NZ_CP127294.1"/>
</dbReference>
<evidence type="ECO:0000256" key="5">
    <source>
        <dbReference type="ARBA" id="ARBA00023163"/>
    </source>
</evidence>
<dbReference type="SUPFAM" id="SSF88946">
    <property type="entry name" value="Sigma2 domain of RNA polymerase sigma factors"/>
    <property type="match status" value="1"/>
</dbReference>
<keyword evidence="5 6" id="KW-0804">Transcription</keyword>
<dbReference type="InterPro" id="IPR052704">
    <property type="entry name" value="ECF_Sigma-70_Domain"/>
</dbReference>
<dbReference type="GO" id="GO:0006950">
    <property type="term" value="P:response to stress"/>
    <property type="evidence" value="ECO:0007669"/>
    <property type="project" value="UniProtKB-ARBA"/>
</dbReference>
<dbReference type="InterPro" id="IPR013324">
    <property type="entry name" value="RNA_pol_sigma_r3/r4-like"/>
</dbReference>
<comment type="similarity">
    <text evidence="1 6">Belongs to the sigma-70 factor family. ECF subfamily.</text>
</comment>
<name>A0A9Y2INF8_9PSEU</name>
<protein>
    <recommendedName>
        <fullName evidence="6">RNA polymerase sigma factor</fullName>
    </recommendedName>
</protein>
<dbReference type="InterPro" id="IPR013325">
    <property type="entry name" value="RNA_pol_sigma_r2"/>
</dbReference>
<dbReference type="Pfam" id="PF04542">
    <property type="entry name" value="Sigma70_r2"/>
    <property type="match status" value="1"/>
</dbReference>
<keyword evidence="4 6" id="KW-0731">Sigma factor</keyword>
<dbReference type="GO" id="GO:0006352">
    <property type="term" value="P:DNA-templated transcription initiation"/>
    <property type="evidence" value="ECO:0007669"/>
    <property type="project" value="InterPro"/>
</dbReference>
<keyword evidence="11" id="KW-1185">Reference proteome</keyword>
<dbReference type="PANTHER" id="PTHR30173">
    <property type="entry name" value="SIGMA 19 FACTOR"/>
    <property type="match status" value="1"/>
</dbReference>
<dbReference type="Pfam" id="PF08281">
    <property type="entry name" value="Sigma70_r4_2"/>
    <property type="match status" value="1"/>
</dbReference>
<dbReference type="Proteomes" id="UP001236014">
    <property type="component" value="Chromosome"/>
</dbReference>
<evidence type="ECO:0000256" key="2">
    <source>
        <dbReference type="ARBA" id="ARBA00011344"/>
    </source>
</evidence>
<dbReference type="AlphaFoldDB" id="A0A9Y2INF8"/>
<evidence type="ECO:0000259" key="7">
    <source>
        <dbReference type="Pfam" id="PF04542"/>
    </source>
</evidence>
<evidence type="ECO:0000256" key="3">
    <source>
        <dbReference type="ARBA" id="ARBA00023015"/>
    </source>
</evidence>
<evidence type="ECO:0000259" key="9">
    <source>
        <dbReference type="Pfam" id="PF12680"/>
    </source>
</evidence>
<dbReference type="InterPro" id="IPR014284">
    <property type="entry name" value="RNA_pol_sigma-70_dom"/>
</dbReference>
<dbReference type="InterPro" id="IPR014305">
    <property type="entry name" value="RNA_pol_sigma-G_actinobac"/>
</dbReference>
<dbReference type="Gene3D" id="1.10.10.10">
    <property type="entry name" value="Winged helix-like DNA-binding domain superfamily/Winged helix DNA-binding domain"/>
    <property type="match status" value="1"/>
</dbReference>
<gene>
    <name evidence="10" type="ORF">QRX50_21485</name>
</gene>
<dbReference type="EMBL" id="CP127294">
    <property type="protein sequence ID" value="WIX83144.1"/>
    <property type="molecule type" value="Genomic_DNA"/>
</dbReference>
<organism evidence="10 11">
    <name type="scientific">Amycolatopsis carbonis</name>
    <dbReference type="NCBI Taxonomy" id="715471"/>
    <lineage>
        <taxon>Bacteria</taxon>
        <taxon>Bacillati</taxon>
        <taxon>Actinomycetota</taxon>
        <taxon>Actinomycetes</taxon>
        <taxon>Pseudonocardiales</taxon>
        <taxon>Pseudonocardiaceae</taxon>
        <taxon>Amycolatopsis</taxon>
    </lineage>
</organism>
<evidence type="ECO:0000313" key="11">
    <source>
        <dbReference type="Proteomes" id="UP001236014"/>
    </source>
</evidence>
<feature type="domain" description="RNA polymerase sigma-70 region 2" evidence="7">
    <location>
        <begin position="11"/>
        <end position="75"/>
    </location>
</feature>
<dbReference type="CDD" id="cd06171">
    <property type="entry name" value="Sigma70_r4"/>
    <property type="match status" value="1"/>
</dbReference>
<dbReference type="InterPro" id="IPR013249">
    <property type="entry name" value="RNA_pol_sigma70_r4_t2"/>
</dbReference>
<dbReference type="InterPro" id="IPR037401">
    <property type="entry name" value="SnoaL-like"/>
</dbReference>
<keyword evidence="3 6" id="KW-0805">Transcription regulation</keyword>
<dbReference type="GO" id="GO:0016987">
    <property type="term" value="F:sigma factor activity"/>
    <property type="evidence" value="ECO:0007669"/>
    <property type="project" value="UniProtKB-KW"/>
</dbReference>
<dbReference type="Gene3D" id="1.10.1740.10">
    <property type="match status" value="1"/>
</dbReference>
<dbReference type="InterPro" id="IPR007627">
    <property type="entry name" value="RNA_pol_sigma70_r2"/>
</dbReference>
<dbReference type="Gene3D" id="3.10.450.50">
    <property type="match status" value="1"/>
</dbReference>
<dbReference type="Pfam" id="PF12680">
    <property type="entry name" value="SnoaL_2"/>
    <property type="match status" value="1"/>
</dbReference>
<accession>A0A9Y2INF8</accession>
<dbReference type="NCBIfam" id="TIGR02937">
    <property type="entry name" value="sigma70-ECF"/>
    <property type="match status" value="1"/>
</dbReference>
<sequence length="305" mass="33783">MPDFAASTGPHRAELVVHCYRLLGSVHEAEDLVQETMLRAWRAWERYDSTRASIRTWLYRIATNACLTALEGRARRPLPTGLGGPSEDPLQRLVPAFDVPWLQPLPDDPAAVTAARSGVRLAFVAAMQLLPPRQRAVLVLRDVLDFSAAEVADLLGTTTASVNSALQRARSGVAGVSADELTESGEEVIDDYVRAFEEADVDALVALLTDEVVLEMPPVPLWYRGRDDYARFMARVFEMRGTRWQLQRTHANGQPAFAAYCWDGSDFHLHTLQVFSIADGRVAHTVVFQDPAVFEVFGLAPVLTR</sequence>
<dbReference type="PANTHER" id="PTHR30173:SF43">
    <property type="entry name" value="ECF RNA POLYMERASE SIGMA FACTOR SIGI-RELATED"/>
    <property type="match status" value="1"/>
</dbReference>
<comment type="subunit">
    <text evidence="2">Interacts transiently with the RNA polymerase catalytic core formed by RpoA, RpoB, RpoC and RpoZ (2 alpha, 1 beta, 1 beta' and 1 omega subunit) to form the RNA polymerase holoenzyme that can initiate transcription.</text>
</comment>
<feature type="domain" description="RNA polymerase sigma factor 70 region 4 type 2" evidence="8">
    <location>
        <begin position="121"/>
        <end position="170"/>
    </location>
</feature>
<dbReference type="GO" id="GO:0003677">
    <property type="term" value="F:DNA binding"/>
    <property type="evidence" value="ECO:0007669"/>
    <property type="project" value="UniProtKB-KW"/>
</dbReference>
<dbReference type="NCBIfam" id="TIGR02960">
    <property type="entry name" value="SigX5"/>
    <property type="match status" value="1"/>
</dbReference>
<evidence type="ECO:0000313" key="10">
    <source>
        <dbReference type="EMBL" id="WIX83144.1"/>
    </source>
</evidence>
<dbReference type="KEGG" id="acab:QRX50_21485"/>
<reference evidence="10 11" key="1">
    <citation type="submission" date="2023-06" db="EMBL/GenBank/DDBJ databases">
        <authorList>
            <person name="Oyuntsetseg B."/>
            <person name="Kim S.B."/>
        </authorList>
    </citation>
    <scope>NUCLEOTIDE SEQUENCE [LARGE SCALE GENOMIC DNA]</scope>
    <source>
        <strain evidence="10 11">2-15</strain>
    </source>
</reference>
<dbReference type="InterPro" id="IPR036388">
    <property type="entry name" value="WH-like_DNA-bd_sf"/>
</dbReference>
<keyword evidence="6" id="KW-0238">DNA-binding</keyword>